<dbReference type="InterPro" id="IPR004939">
    <property type="entry name" value="APC_su10/DOC_dom"/>
</dbReference>
<reference evidence="2 3" key="1">
    <citation type="submission" date="2024-01" db="EMBL/GenBank/DDBJ databases">
        <title>Genome assemblies of Stephania.</title>
        <authorList>
            <person name="Yang L."/>
        </authorList>
    </citation>
    <scope>NUCLEOTIDE SEQUENCE [LARGE SCALE GENOMIC DNA]</scope>
    <source>
        <strain evidence="2">YNDBR</strain>
        <tissue evidence="2">Leaf</tissue>
    </source>
</reference>
<sequence length="68" mass="7941">MRLKKLYDRELKRTRLHELYRPIGPNFGNTSYFLDYTFLCAISDYDDLREMAKKAAWSVSSCKSGNGV</sequence>
<gene>
    <name evidence="2" type="ORF">Syun_026256</name>
</gene>
<dbReference type="AlphaFoldDB" id="A0AAP0HWI8"/>
<dbReference type="EMBL" id="JBBNAF010000011">
    <property type="protein sequence ID" value="KAK9099211.1"/>
    <property type="molecule type" value="Genomic_DNA"/>
</dbReference>
<evidence type="ECO:0000259" key="1">
    <source>
        <dbReference type="Pfam" id="PF03256"/>
    </source>
</evidence>
<protein>
    <recommendedName>
        <fullName evidence="1">DOC domain-containing protein</fullName>
    </recommendedName>
</protein>
<name>A0AAP0HWI8_9MAGN</name>
<organism evidence="2 3">
    <name type="scientific">Stephania yunnanensis</name>
    <dbReference type="NCBI Taxonomy" id="152371"/>
    <lineage>
        <taxon>Eukaryota</taxon>
        <taxon>Viridiplantae</taxon>
        <taxon>Streptophyta</taxon>
        <taxon>Embryophyta</taxon>
        <taxon>Tracheophyta</taxon>
        <taxon>Spermatophyta</taxon>
        <taxon>Magnoliopsida</taxon>
        <taxon>Ranunculales</taxon>
        <taxon>Menispermaceae</taxon>
        <taxon>Menispermoideae</taxon>
        <taxon>Cissampelideae</taxon>
        <taxon>Stephania</taxon>
    </lineage>
</organism>
<dbReference type="Proteomes" id="UP001420932">
    <property type="component" value="Unassembled WGS sequence"/>
</dbReference>
<dbReference type="Pfam" id="PF03256">
    <property type="entry name" value="ANAPC10"/>
    <property type="match status" value="1"/>
</dbReference>
<evidence type="ECO:0000313" key="2">
    <source>
        <dbReference type="EMBL" id="KAK9099211.1"/>
    </source>
</evidence>
<feature type="domain" description="DOC" evidence="1">
    <location>
        <begin position="47"/>
        <end position="68"/>
    </location>
</feature>
<proteinExistence type="predicted"/>
<accession>A0AAP0HWI8</accession>
<comment type="caution">
    <text evidence="2">The sequence shown here is derived from an EMBL/GenBank/DDBJ whole genome shotgun (WGS) entry which is preliminary data.</text>
</comment>
<keyword evidence="3" id="KW-1185">Reference proteome</keyword>
<evidence type="ECO:0000313" key="3">
    <source>
        <dbReference type="Proteomes" id="UP001420932"/>
    </source>
</evidence>